<dbReference type="Proteomes" id="UP000780875">
    <property type="component" value="Unassembled WGS sequence"/>
</dbReference>
<evidence type="ECO:0000256" key="4">
    <source>
        <dbReference type="ARBA" id="ARBA00022840"/>
    </source>
</evidence>
<dbReference type="PANTHER" id="PTHR43776">
    <property type="entry name" value="TRANSPORT ATP-BINDING PROTEIN"/>
    <property type="match status" value="1"/>
</dbReference>
<dbReference type="PROSITE" id="PS50893">
    <property type="entry name" value="ABC_TRANSPORTER_2"/>
    <property type="match status" value="1"/>
</dbReference>
<dbReference type="PANTHER" id="PTHR43776:SF7">
    <property type="entry name" value="D,D-DIPEPTIDE TRANSPORT ATP-BINDING PROTEIN DDPF-RELATED"/>
    <property type="match status" value="1"/>
</dbReference>
<accession>A0ABS7U8M6</accession>
<sequence>MNDVVLEVEHLVKRYGDGPVVVDDVSFRVRRGRTTALVGESGAGKSTIGGIVTGLQTATSGRVAVCGEDRTRVARSARERRRRGAQLQLVPQDPATTLDRSQRIGDALAEAVALGGTPRTDRLPRVEELATQVGLGPTHLELTPRSLSGGQRQRVAIARALATSPEVIVLDEAVSALDVSVQAQVLNVLNALQRDLGTAYLFITHDLAVVRQVAHDVVVLRHGRVVEHGAVEQVLGDPQDDYTRLLLDSTPRPGWRPVALV</sequence>
<dbReference type="SUPFAM" id="SSF52540">
    <property type="entry name" value="P-loop containing nucleoside triphosphate hydrolases"/>
    <property type="match status" value="1"/>
</dbReference>
<comment type="caution">
    <text evidence="6">The sequence shown here is derived from an EMBL/GenBank/DDBJ whole genome shotgun (WGS) entry which is preliminary data.</text>
</comment>
<dbReference type="PROSITE" id="PS00211">
    <property type="entry name" value="ABC_TRANSPORTER_1"/>
    <property type="match status" value="1"/>
</dbReference>
<dbReference type="RefSeq" id="WP_224121452.1">
    <property type="nucleotide sequence ID" value="NZ_JAIQZJ010000001.1"/>
</dbReference>
<evidence type="ECO:0000256" key="1">
    <source>
        <dbReference type="ARBA" id="ARBA00005417"/>
    </source>
</evidence>
<dbReference type="InterPro" id="IPR003593">
    <property type="entry name" value="AAA+_ATPase"/>
</dbReference>
<dbReference type="InterPro" id="IPR017871">
    <property type="entry name" value="ABC_transporter-like_CS"/>
</dbReference>
<dbReference type="GO" id="GO:0005524">
    <property type="term" value="F:ATP binding"/>
    <property type="evidence" value="ECO:0007669"/>
    <property type="project" value="UniProtKB-KW"/>
</dbReference>
<dbReference type="EMBL" id="JAIQZJ010000001">
    <property type="protein sequence ID" value="MBZ5737091.1"/>
    <property type="molecule type" value="Genomic_DNA"/>
</dbReference>
<dbReference type="Gene3D" id="3.40.50.300">
    <property type="entry name" value="P-loop containing nucleotide triphosphate hydrolases"/>
    <property type="match status" value="1"/>
</dbReference>
<evidence type="ECO:0000313" key="7">
    <source>
        <dbReference type="Proteomes" id="UP000780875"/>
    </source>
</evidence>
<feature type="domain" description="ABC transporter" evidence="5">
    <location>
        <begin position="6"/>
        <end position="247"/>
    </location>
</feature>
<dbReference type="InterPro" id="IPR027417">
    <property type="entry name" value="P-loop_NTPase"/>
</dbReference>
<proteinExistence type="inferred from homology"/>
<name>A0ABS7U8M6_9ACTN</name>
<dbReference type="Pfam" id="PF00005">
    <property type="entry name" value="ABC_tran"/>
    <property type="match status" value="1"/>
</dbReference>
<dbReference type="InterPro" id="IPR050319">
    <property type="entry name" value="ABC_transp_ATP-bind"/>
</dbReference>
<keyword evidence="2" id="KW-0813">Transport</keyword>
<organism evidence="6 7">
    <name type="scientific">Nocardioides mangrovi</name>
    <dbReference type="NCBI Taxonomy" id="2874580"/>
    <lineage>
        <taxon>Bacteria</taxon>
        <taxon>Bacillati</taxon>
        <taxon>Actinomycetota</taxon>
        <taxon>Actinomycetes</taxon>
        <taxon>Propionibacteriales</taxon>
        <taxon>Nocardioidaceae</taxon>
        <taxon>Nocardioides</taxon>
    </lineage>
</organism>
<evidence type="ECO:0000256" key="3">
    <source>
        <dbReference type="ARBA" id="ARBA00022741"/>
    </source>
</evidence>
<keyword evidence="7" id="KW-1185">Reference proteome</keyword>
<comment type="similarity">
    <text evidence="1">Belongs to the ABC transporter superfamily.</text>
</comment>
<dbReference type="CDD" id="cd03257">
    <property type="entry name" value="ABC_NikE_OppD_transporters"/>
    <property type="match status" value="1"/>
</dbReference>
<keyword evidence="3" id="KW-0547">Nucleotide-binding</keyword>
<gene>
    <name evidence="6" type="ORF">K8U61_02860</name>
</gene>
<protein>
    <submittedName>
        <fullName evidence="6">ATP-binding cassette domain-containing protein</fullName>
    </submittedName>
</protein>
<dbReference type="InterPro" id="IPR003439">
    <property type="entry name" value="ABC_transporter-like_ATP-bd"/>
</dbReference>
<evidence type="ECO:0000313" key="6">
    <source>
        <dbReference type="EMBL" id="MBZ5737091.1"/>
    </source>
</evidence>
<evidence type="ECO:0000259" key="5">
    <source>
        <dbReference type="PROSITE" id="PS50893"/>
    </source>
</evidence>
<keyword evidence="4 6" id="KW-0067">ATP-binding</keyword>
<evidence type="ECO:0000256" key="2">
    <source>
        <dbReference type="ARBA" id="ARBA00022448"/>
    </source>
</evidence>
<reference evidence="6 7" key="1">
    <citation type="submission" date="2021-09" db="EMBL/GenBank/DDBJ databases">
        <title>Whole genome sequence of Nocardioides sp. GBK3QG-3.</title>
        <authorList>
            <person name="Tuo L."/>
        </authorList>
    </citation>
    <scope>NUCLEOTIDE SEQUENCE [LARGE SCALE GENOMIC DNA]</scope>
    <source>
        <strain evidence="6 7">GBK3QG-3</strain>
    </source>
</reference>
<dbReference type="SMART" id="SM00382">
    <property type="entry name" value="AAA"/>
    <property type="match status" value="1"/>
</dbReference>